<gene>
    <name evidence="2" type="ORF">CERSUDRAFT_92760</name>
</gene>
<reference evidence="2 3" key="1">
    <citation type="journal article" date="2012" name="Proc. Natl. Acad. Sci. U.S.A.">
        <title>Comparative genomics of Ceriporiopsis subvermispora and Phanerochaete chrysosporium provide insight into selective ligninolysis.</title>
        <authorList>
            <person name="Fernandez-Fueyo E."/>
            <person name="Ruiz-Duenas F.J."/>
            <person name="Ferreira P."/>
            <person name="Floudas D."/>
            <person name="Hibbett D.S."/>
            <person name="Canessa P."/>
            <person name="Larrondo L.F."/>
            <person name="James T.Y."/>
            <person name="Seelenfreund D."/>
            <person name="Lobos S."/>
            <person name="Polanco R."/>
            <person name="Tello M."/>
            <person name="Honda Y."/>
            <person name="Watanabe T."/>
            <person name="Watanabe T."/>
            <person name="Ryu J.S."/>
            <person name="Kubicek C.P."/>
            <person name="Schmoll M."/>
            <person name="Gaskell J."/>
            <person name="Hammel K.E."/>
            <person name="St John F.J."/>
            <person name="Vanden Wymelenberg A."/>
            <person name="Sabat G."/>
            <person name="Splinter BonDurant S."/>
            <person name="Syed K."/>
            <person name="Yadav J.S."/>
            <person name="Doddapaneni H."/>
            <person name="Subramanian V."/>
            <person name="Lavin J.L."/>
            <person name="Oguiza J.A."/>
            <person name="Perez G."/>
            <person name="Pisabarro A.G."/>
            <person name="Ramirez L."/>
            <person name="Santoyo F."/>
            <person name="Master E."/>
            <person name="Coutinho P.M."/>
            <person name="Henrissat B."/>
            <person name="Lombard V."/>
            <person name="Magnuson J.K."/>
            <person name="Kuees U."/>
            <person name="Hori C."/>
            <person name="Igarashi K."/>
            <person name="Samejima M."/>
            <person name="Held B.W."/>
            <person name="Barry K.W."/>
            <person name="LaButti K.M."/>
            <person name="Lapidus A."/>
            <person name="Lindquist E.A."/>
            <person name="Lucas S.M."/>
            <person name="Riley R."/>
            <person name="Salamov A.A."/>
            <person name="Hoffmeister D."/>
            <person name="Schwenk D."/>
            <person name="Hadar Y."/>
            <person name="Yarden O."/>
            <person name="de Vries R.P."/>
            <person name="Wiebenga A."/>
            <person name="Stenlid J."/>
            <person name="Eastwood D."/>
            <person name="Grigoriev I.V."/>
            <person name="Berka R.M."/>
            <person name="Blanchette R.A."/>
            <person name="Kersten P."/>
            <person name="Martinez A.T."/>
            <person name="Vicuna R."/>
            <person name="Cullen D."/>
        </authorList>
    </citation>
    <scope>NUCLEOTIDE SEQUENCE [LARGE SCALE GENOMIC DNA]</scope>
    <source>
        <strain evidence="2 3">B</strain>
    </source>
</reference>
<name>M2PQA2_CERS8</name>
<evidence type="ECO:0000313" key="3">
    <source>
        <dbReference type="Proteomes" id="UP000016930"/>
    </source>
</evidence>
<dbReference type="AlphaFoldDB" id="M2PQA2"/>
<dbReference type="HOGENOM" id="CLU_1758579_0_0_1"/>
<organism evidence="2 3">
    <name type="scientific">Ceriporiopsis subvermispora (strain B)</name>
    <name type="common">White-rot fungus</name>
    <name type="synonym">Gelatoporia subvermispora</name>
    <dbReference type="NCBI Taxonomy" id="914234"/>
    <lineage>
        <taxon>Eukaryota</taxon>
        <taxon>Fungi</taxon>
        <taxon>Dikarya</taxon>
        <taxon>Basidiomycota</taxon>
        <taxon>Agaricomycotina</taxon>
        <taxon>Agaricomycetes</taxon>
        <taxon>Polyporales</taxon>
        <taxon>Gelatoporiaceae</taxon>
        <taxon>Gelatoporia</taxon>
    </lineage>
</organism>
<sequence length="148" mass="15457">MRELGTIARDVRAPRRDKTARSTPHAARHAHGTGNVLCSCCDGAPARWPAKSARAARSADPCSVQPAQHAPVPVPPFIVGTYAHAGTACPSLACVCSEVSPRARAHMGRGPHSADEIWEKAKQARADAGRACDTPPARCAPSLRGGLP</sequence>
<dbReference type="EMBL" id="KB445794">
    <property type="protein sequence ID" value="EMD38724.1"/>
    <property type="molecule type" value="Genomic_DNA"/>
</dbReference>
<evidence type="ECO:0000256" key="1">
    <source>
        <dbReference type="SAM" id="MobiDB-lite"/>
    </source>
</evidence>
<accession>M2PQA2</accession>
<feature type="region of interest" description="Disordered" evidence="1">
    <location>
        <begin position="1"/>
        <end position="32"/>
    </location>
</feature>
<proteinExistence type="predicted"/>
<feature type="region of interest" description="Disordered" evidence="1">
    <location>
        <begin position="125"/>
        <end position="148"/>
    </location>
</feature>
<dbReference type="Proteomes" id="UP000016930">
    <property type="component" value="Unassembled WGS sequence"/>
</dbReference>
<keyword evidence="3" id="KW-1185">Reference proteome</keyword>
<protein>
    <submittedName>
        <fullName evidence="2">Uncharacterized protein</fullName>
    </submittedName>
</protein>
<evidence type="ECO:0000313" key="2">
    <source>
        <dbReference type="EMBL" id="EMD38724.1"/>
    </source>
</evidence>
<feature type="compositionally biased region" description="Basic and acidic residues" evidence="1">
    <location>
        <begin position="1"/>
        <end position="20"/>
    </location>
</feature>